<accession>A0ACB8FE25</accession>
<reference evidence="1" key="1">
    <citation type="submission" date="2021-08" db="EMBL/GenBank/DDBJ databases">
        <title>The first chromosome-level gecko genome reveals the dynamic sex chromosomes of Neotropical dwarf geckos (Sphaerodactylidae: Sphaerodactylus).</title>
        <authorList>
            <person name="Pinto B.J."/>
            <person name="Keating S.E."/>
            <person name="Gamble T."/>
        </authorList>
    </citation>
    <scope>NUCLEOTIDE SEQUENCE</scope>
    <source>
        <strain evidence="1">TG3544</strain>
    </source>
</reference>
<dbReference type="Proteomes" id="UP000827872">
    <property type="component" value="Linkage Group LG09"/>
</dbReference>
<comment type="caution">
    <text evidence="1">The sequence shown here is derived from an EMBL/GenBank/DDBJ whole genome shotgun (WGS) entry which is preliminary data.</text>
</comment>
<name>A0ACB8FE25_9SAUR</name>
<sequence>MRKGCSTPIAFLGAENHKTGDGWAVRDVGKSAEAKSVLGEVGRSPAIWNLGRIPHCRALLTHNVEKRKGDERRLSKTMSQQVKQQPPASQGFLQTFGVQVLPKGYSDSSPAEAVSKALLRLHRGCGWRRKEAQRIPAPGRGDGRQNPQRPQRLPRRDRPAKGIFPPSAARKPPPLISEPRLWRGRSNDT</sequence>
<evidence type="ECO:0000313" key="1">
    <source>
        <dbReference type="EMBL" id="KAH8003541.1"/>
    </source>
</evidence>
<evidence type="ECO:0000313" key="2">
    <source>
        <dbReference type="Proteomes" id="UP000827872"/>
    </source>
</evidence>
<keyword evidence="2" id="KW-1185">Reference proteome</keyword>
<proteinExistence type="predicted"/>
<protein>
    <submittedName>
        <fullName evidence="1">Uncharacterized protein</fullName>
    </submittedName>
</protein>
<organism evidence="1 2">
    <name type="scientific">Sphaerodactylus townsendi</name>
    <dbReference type="NCBI Taxonomy" id="933632"/>
    <lineage>
        <taxon>Eukaryota</taxon>
        <taxon>Metazoa</taxon>
        <taxon>Chordata</taxon>
        <taxon>Craniata</taxon>
        <taxon>Vertebrata</taxon>
        <taxon>Euteleostomi</taxon>
        <taxon>Lepidosauria</taxon>
        <taxon>Squamata</taxon>
        <taxon>Bifurcata</taxon>
        <taxon>Gekkota</taxon>
        <taxon>Sphaerodactylidae</taxon>
        <taxon>Sphaerodactylus</taxon>
    </lineage>
</organism>
<gene>
    <name evidence="1" type="ORF">K3G42_019775</name>
</gene>
<dbReference type="EMBL" id="CM037622">
    <property type="protein sequence ID" value="KAH8003541.1"/>
    <property type="molecule type" value="Genomic_DNA"/>
</dbReference>